<organism evidence="2 3">
    <name type="scientific">Geomicrobium halophilum</name>
    <dbReference type="NCBI Taxonomy" id="549000"/>
    <lineage>
        <taxon>Bacteria</taxon>
        <taxon>Bacillati</taxon>
        <taxon>Bacillota</taxon>
        <taxon>Bacilli</taxon>
        <taxon>Bacillales</taxon>
        <taxon>Geomicrobium</taxon>
    </lineage>
</organism>
<dbReference type="RefSeq" id="WP_184404479.1">
    <property type="nucleotide sequence ID" value="NZ_JACHHJ010000003.1"/>
</dbReference>
<dbReference type="EMBL" id="JACHHJ010000003">
    <property type="protein sequence ID" value="MBB6450426.1"/>
    <property type="molecule type" value="Genomic_DNA"/>
</dbReference>
<dbReference type="GO" id="GO:0016740">
    <property type="term" value="F:transferase activity"/>
    <property type="evidence" value="ECO:0007669"/>
    <property type="project" value="UniProtKB-KW"/>
</dbReference>
<evidence type="ECO:0000259" key="1">
    <source>
        <dbReference type="Pfam" id="PF00535"/>
    </source>
</evidence>
<dbReference type="InterPro" id="IPR001173">
    <property type="entry name" value="Glyco_trans_2-like"/>
</dbReference>
<gene>
    <name evidence="2" type="ORF">HNR44_002409</name>
</gene>
<dbReference type="InterPro" id="IPR050834">
    <property type="entry name" value="Glycosyltransf_2"/>
</dbReference>
<dbReference type="Gene3D" id="3.90.550.10">
    <property type="entry name" value="Spore Coat Polysaccharide Biosynthesis Protein SpsA, Chain A"/>
    <property type="match status" value="1"/>
</dbReference>
<dbReference type="PANTHER" id="PTHR43685">
    <property type="entry name" value="GLYCOSYLTRANSFERASE"/>
    <property type="match status" value="1"/>
</dbReference>
<reference evidence="2 3" key="1">
    <citation type="submission" date="2020-08" db="EMBL/GenBank/DDBJ databases">
        <title>Genomic Encyclopedia of Type Strains, Phase IV (KMG-IV): sequencing the most valuable type-strain genomes for metagenomic binning, comparative biology and taxonomic classification.</title>
        <authorList>
            <person name="Goeker M."/>
        </authorList>
    </citation>
    <scope>NUCLEOTIDE SEQUENCE [LARGE SCALE GENOMIC DNA]</scope>
    <source>
        <strain evidence="2 3">DSM 21769</strain>
    </source>
</reference>
<accession>A0A841PTB7</accession>
<dbReference type="AlphaFoldDB" id="A0A841PTB7"/>
<comment type="caution">
    <text evidence="2">The sequence shown here is derived from an EMBL/GenBank/DDBJ whole genome shotgun (WGS) entry which is preliminary data.</text>
</comment>
<sequence>MNKSSSKALISVIIPTRNRVNMLKQAVNSVLNQTHQNLELFIVDEASTDHTPEYMKSINDPRVHCIFHQEPKGGNVARNNGFKHAKGNYIAFLDDDDVWAKTKLEKQYLAFEKHPEVGLVSCNNLVVDADDNVQRLSKRGNNKLFDHDEALKKILIGNFIGGASFPLIRRKCFEDVDGFQDHLKSAQETNLYLRMIHAGYSVYICKDPLLLYREHSLHRITDSYEPKLKGLEQLYEYKKENLFPFINDEEASQVTHEHLRKLSIVYMQHRNYRKFIYVKNKIADEDLVKNATFYKLKTHILVARNRLSHSFPGRLLKSIVQSLKTRKLNKEWEHYMQSEFTHYELSYKKVS</sequence>
<dbReference type="PANTHER" id="PTHR43685:SF2">
    <property type="entry name" value="GLYCOSYLTRANSFERASE 2-LIKE DOMAIN-CONTAINING PROTEIN"/>
    <property type="match status" value="1"/>
</dbReference>
<proteinExistence type="predicted"/>
<name>A0A841PTB7_9BACL</name>
<evidence type="ECO:0000313" key="3">
    <source>
        <dbReference type="Proteomes" id="UP000568839"/>
    </source>
</evidence>
<dbReference type="CDD" id="cd00761">
    <property type="entry name" value="Glyco_tranf_GTA_type"/>
    <property type="match status" value="1"/>
</dbReference>
<dbReference type="Proteomes" id="UP000568839">
    <property type="component" value="Unassembled WGS sequence"/>
</dbReference>
<dbReference type="Pfam" id="PF00535">
    <property type="entry name" value="Glycos_transf_2"/>
    <property type="match status" value="1"/>
</dbReference>
<dbReference type="InterPro" id="IPR029044">
    <property type="entry name" value="Nucleotide-diphossugar_trans"/>
</dbReference>
<dbReference type="SUPFAM" id="SSF53448">
    <property type="entry name" value="Nucleotide-diphospho-sugar transferases"/>
    <property type="match status" value="1"/>
</dbReference>
<feature type="domain" description="Glycosyltransferase 2-like" evidence="1">
    <location>
        <begin position="11"/>
        <end position="175"/>
    </location>
</feature>
<keyword evidence="3" id="KW-1185">Reference proteome</keyword>
<evidence type="ECO:0000313" key="2">
    <source>
        <dbReference type="EMBL" id="MBB6450426.1"/>
    </source>
</evidence>
<protein>
    <submittedName>
        <fullName evidence="2">Glycosyltransferase involved in cell wall biosynthesis</fullName>
    </submittedName>
</protein>
<keyword evidence="2" id="KW-0808">Transferase</keyword>